<gene>
    <name evidence="4" type="ORF">AB1Y20_012288</name>
    <name evidence="5" type="ORF">AB1Y20_016006</name>
</gene>
<keyword evidence="6" id="KW-1185">Reference proteome</keyword>
<evidence type="ECO:0000259" key="3">
    <source>
        <dbReference type="Pfam" id="PF02894"/>
    </source>
</evidence>
<dbReference type="Gene3D" id="3.40.50.720">
    <property type="entry name" value="NAD(P)-binding Rossmann-like Domain"/>
    <property type="match status" value="1"/>
</dbReference>
<dbReference type="InterPro" id="IPR036291">
    <property type="entry name" value="NAD(P)-bd_dom_sf"/>
</dbReference>
<dbReference type="Gene3D" id="3.30.360.10">
    <property type="entry name" value="Dihydrodipicolinate Reductase, domain 2"/>
    <property type="match status" value="1"/>
</dbReference>
<proteinExistence type="predicted"/>
<dbReference type="InterPro" id="IPR000683">
    <property type="entry name" value="Gfo/Idh/MocA-like_OxRdtase_N"/>
</dbReference>
<dbReference type="SUPFAM" id="SSF51735">
    <property type="entry name" value="NAD(P)-binding Rossmann-fold domains"/>
    <property type="match status" value="1"/>
</dbReference>
<accession>A0AB34K2N9</accession>
<feature type="domain" description="Gfo/Idh/MocA-like oxidoreductase N-terminal" evidence="2">
    <location>
        <begin position="79"/>
        <end position="196"/>
    </location>
</feature>
<dbReference type="PANTHER" id="PTHR42840">
    <property type="entry name" value="NAD(P)-BINDING ROSSMANN-FOLD SUPERFAMILY PROTEIN-RELATED"/>
    <property type="match status" value="1"/>
</dbReference>
<dbReference type="EMBL" id="JBGBPQ010000021">
    <property type="protein sequence ID" value="KAL1503821.1"/>
    <property type="molecule type" value="Genomic_DNA"/>
</dbReference>
<reference evidence="5 6" key="1">
    <citation type="journal article" date="2024" name="Science">
        <title>Giant polyketide synthase enzymes in the biosynthesis of giant marine polyether toxins.</title>
        <authorList>
            <person name="Fallon T.R."/>
            <person name="Shende V.V."/>
            <person name="Wierzbicki I.H."/>
            <person name="Pendleton A.L."/>
            <person name="Watervoot N.F."/>
            <person name="Auber R.P."/>
            <person name="Gonzalez D.J."/>
            <person name="Wisecaver J.H."/>
            <person name="Moore B.S."/>
        </authorList>
    </citation>
    <scope>NUCLEOTIDE SEQUENCE [LARGE SCALE GENOMIC DNA]</scope>
    <source>
        <strain evidence="5 6">12B1</strain>
    </source>
</reference>
<organism evidence="5 6">
    <name type="scientific">Prymnesium parvum</name>
    <name type="common">Toxic golden alga</name>
    <dbReference type="NCBI Taxonomy" id="97485"/>
    <lineage>
        <taxon>Eukaryota</taxon>
        <taxon>Haptista</taxon>
        <taxon>Haptophyta</taxon>
        <taxon>Prymnesiophyceae</taxon>
        <taxon>Prymnesiales</taxon>
        <taxon>Prymnesiaceae</taxon>
        <taxon>Prymnesium</taxon>
    </lineage>
</organism>
<dbReference type="GO" id="GO:0016491">
    <property type="term" value="F:oxidoreductase activity"/>
    <property type="evidence" value="ECO:0007669"/>
    <property type="project" value="UniProtKB-KW"/>
</dbReference>
<dbReference type="InterPro" id="IPR030827">
    <property type="entry name" value="Myo_inos_IolG"/>
</dbReference>
<evidence type="ECO:0000313" key="6">
    <source>
        <dbReference type="Proteomes" id="UP001515480"/>
    </source>
</evidence>
<dbReference type="SUPFAM" id="SSF55347">
    <property type="entry name" value="Glyceraldehyde-3-phosphate dehydrogenase-like, C-terminal domain"/>
    <property type="match status" value="1"/>
</dbReference>
<evidence type="ECO:0000313" key="4">
    <source>
        <dbReference type="EMBL" id="KAL1503821.1"/>
    </source>
</evidence>
<dbReference type="PANTHER" id="PTHR42840:SF3">
    <property type="entry name" value="BINDING ROSSMANN FOLD OXIDOREDUCTASE, PUTATIVE (AFU_ORTHOLOGUE AFUA_2G10240)-RELATED"/>
    <property type="match status" value="1"/>
</dbReference>
<sequence>MSVTLYPQSPREQGLSFRQVQLASFRLEAMLAALAALTSGWTAASAPHALCSPPHPCLAEAASAPRLRAPAMKLADGVLNVGIIGAGRIGLVHLEALSQCATAQPIIISNPTVAKAEAAAKKFKVPEFTSDASRVINHPDVEAVWICSPSQYHAEQIKACAAVGKHVFCEKPIATDTVETIEAINACRAANVKLMTALQRRFDPNFARIKRAVVEGEVGDVITIKLCSRDPAPPPFEYVKGGGGLFKDMAVHDLDMARYLMNSEPVEVLASGSCCIDKAIEVLPGAEAYDTANIIMRFENGKEAKIDVCRQAPYGYDQRAEVLGSKAMIVTDNAYPNTARIYSKAFTGNADMPYDFFMSRYKEAYVLETLAFVDSLINDKPVPCSGEDGLIALLMAIAAEKSAEERRWVKFSGSAMQQVLGGMSKELPFECMQGDKPISFSKFANELKSYAKAGDGQGFFQKLFGK</sequence>
<dbReference type="GO" id="GO:0006740">
    <property type="term" value="P:NADPH regeneration"/>
    <property type="evidence" value="ECO:0007669"/>
    <property type="project" value="TreeGrafter"/>
</dbReference>
<keyword evidence="1" id="KW-0560">Oxidoreductase</keyword>
<comment type="caution">
    <text evidence="5">The sequence shown here is derived from an EMBL/GenBank/DDBJ whole genome shotgun (WGS) entry which is preliminary data.</text>
</comment>
<feature type="domain" description="Gfo/Idh/MocA-like oxidoreductase C-terminal" evidence="3">
    <location>
        <begin position="210"/>
        <end position="410"/>
    </location>
</feature>
<dbReference type="NCBIfam" id="TIGR04380">
    <property type="entry name" value="myo_inos_iolG"/>
    <property type="match status" value="1"/>
</dbReference>
<dbReference type="AlphaFoldDB" id="A0AB34K2N9"/>
<name>A0AB34K2N9_PRYPA</name>
<dbReference type="Proteomes" id="UP001515480">
    <property type="component" value="Unassembled WGS sequence"/>
</dbReference>
<evidence type="ECO:0008006" key="7">
    <source>
        <dbReference type="Google" id="ProtNLM"/>
    </source>
</evidence>
<evidence type="ECO:0000256" key="1">
    <source>
        <dbReference type="ARBA" id="ARBA00023002"/>
    </source>
</evidence>
<evidence type="ECO:0000259" key="2">
    <source>
        <dbReference type="Pfam" id="PF01408"/>
    </source>
</evidence>
<evidence type="ECO:0000313" key="5">
    <source>
        <dbReference type="EMBL" id="KAL1527336.1"/>
    </source>
</evidence>
<dbReference type="GO" id="GO:0005737">
    <property type="term" value="C:cytoplasm"/>
    <property type="evidence" value="ECO:0007669"/>
    <property type="project" value="TreeGrafter"/>
</dbReference>
<dbReference type="InterPro" id="IPR004104">
    <property type="entry name" value="Gfo/Idh/MocA-like_OxRdtase_C"/>
</dbReference>
<dbReference type="EMBL" id="JBGBPQ010000003">
    <property type="protein sequence ID" value="KAL1527336.1"/>
    <property type="molecule type" value="Genomic_DNA"/>
</dbReference>
<dbReference type="GO" id="GO:0000166">
    <property type="term" value="F:nucleotide binding"/>
    <property type="evidence" value="ECO:0007669"/>
    <property type="project" value="InterPro"/>
</dbReference>
<dbReference type="Pfam" id="PF02894">
    <property type="entry name" value="GFO_IDH_MocA_C"/>
    <property type="match status" value="1"/>
</dbReference>
<protein>
    <recommendedName>
        <fullName evidence="7">Inositol 2-dehydrogenase</fullName>
    </recommendedName>
</protein>
<dbReference type="Pfam" id="PF01408">
    <property type="entry name" value="GFO_IDH_MocA"/>
    <property type="match status" value="1"/>
</dbReference>